<organism evidence="1">
    <name type="scientific">marine sediment metagenome</name>
    <dbReference type="NCBI Taxonomy" id="412755"/>
    <lineage>
        <taxon>unclassified sequences</taxon>
        <taxon>metagenomes</taxon>
        <taxon>ecological metagenomes</taxon>
    </lineage>
</organism>
<comment type="caution">
    <text evidence="1">The sequence shown here is derived from an EMBL/GenBank/DDBJ whole genome shotgun (WGS) entry which is preliminary data.</text>
</comment>
<evidence type="ECO:0000313" key="1">
    <source>
        <dbReference type="EMBL" id="GAG17637.1"/>
    </source>
</evidence>
<dbReference type="AlphaFoldDB" id="X0W2R8"/>
<reference evidence="1" key="1">
    <citation type="journal article" date="2014" name="Front. Microbiol.">
        <title>High frequency of phylogenetically diverse reductive dehalogenase-homologous genes in deep subseafloor sedimentary metagenomes.</title>
        <authorList>
            <person name="Kawai M."/>
            <person name="Futagami T."/>
            <person name="Toyoda A."/>
            <person name="Takaki Y."/>
            <person name="Nishi S."/>
            <person name="Hori S."/>
            <person name="Arai W."/>
            <person name="Tsubouchi T."/>
            <person name="Morono Y."/>
            <person name="Uchiyama I."/>
            <person name="Ito T."/>
            <person name="Fujiyama A."/>
            <person name="Inagaki F."/>
            <person name="Takami H."/>
        </authorList>
    </citation>
    <scope>NUCLEOTIDE SEQUENCE</scope>
    <source>
        <strain evidence="1">Expedition CK06-06</strain>
    </source>
</reference>
<feature type="non-terminal residue" evidence="1">
    <location>
        <position position="86"/>
    </location>
</feature>
<proteinExistence type="predicted"/>
<name>X0W2R8_9ZZZZ</name>
<gene>
    <name evidence="1" type="ORF">S01H1_48861</name>
</gene>
<dbReference type="EMBL" id="BARS01031393">
    <property type="protein sequence ID" value="GAG17637.1"/>
    <property type="molecule type" value="Genomic_DNA"/>
</dbReference>
<sequence length="86" mass="9093">MAQQAKQPPILTAAFAAEGQLQAALGRLAEREIAPDFIGAYVSDDGDNRHGLRDIYLLSVLAPSRLHEDIKASFQQCGALSVGSAA</sequence>
<accession>X0W2R8</accession>
<protein>
    <submittedName>
        <fullName evidence="1">Uncharacterized protein</fullName>
    </submittedName>
</protein>